<evidence type="ECO:0000256" key="1">
    <source>
        <dbReference type="SAM" id="MobiDB-lite"/>
    </source>
</evidence>
<feature type="compositionally biased region" description="Polar residues" evidence="1">
    <location>
        <begin position="116"/>
        <end position="126"/>
    </location>
</feature>
<dbReference type="AlphaFoldDB" id="A0A7M5X037"/>
<protein>
    <submittedName>
        <fullName evidence="2">Uncharacterized protein</fullName>
    </submittedName>
</protein>
<evidence type="ECO:0000313" key="2">
    <source>
        <dbReference type="EnsemblMetazoa" id="CLYHEMP015239.1"/>
    </source>
</evidence>
<dbReference type="GeneID" id="136806483"/>
<dbReference type="EnsemblMetazoa" id="CLYHEMT015239.1">
    <property type="protein sequence ID" value="CLYHEMP015239.1"/>
    <property type="gene ID" value="CLYHEMG015239"/>
</dbReference>
<name>A0A7M5X037_9CNID</name>
<feature type="compositionally biased region" description="Polar residues" evidence="1">
    <location>
        <begin position="183"/>
        <end position="194"/>
    </location>
</feature>
<feature type="compositionally biased region" description="Polar residues" evidence="1">
    <location>
        <begin position="264"/>
        <end position="292"/>
    </location>
</feature>
<accession>A0A7M5X037</accession>
<reference evidence="2" key="1">
    <citation type="submission" date="2021-01" db="UniProtKB">
        <authorList>
            <consortium name="EnsemblMetazoa"/>
        </authorList>
    </citation>
    <scope>IDENTIFICATION</scope>
</reference>
<proteinExistence type="predicted"/>
<sequence length="441" mass="50082">MAVHYSLPERRKHHEEMVRRLISNPEARNKMNTYIYRQEYEEKDRICKILDQWDNAEYSTEPSSQVINKQAVPHIKEWCSNSSGKDLVTVKKFLQHLTNEQNKENEKELGGDSTRRSLGSRQNSLLLSDRSGRPKLTKRDTITNGSFYPDPGTGRGNSTGMFNIVKSVPQPNLVNKPAGKRPTTGSSQASSSRKPSGLKRGATQPAMSRRNDYFEIPTNRSGVFGEVIRAPPQQPNKENLPPARPNDNKRPPSTASGKRGQWSRPGTSQRPATMQSRAGTAQQRPGTMQNRPGTMKSRPGTMQSRPGTMQSQRSYSSRIPVRDGLGKRSKTQGHFYPSHQDDTEKLKFSANLQNVRDEESNQHQQERNLTPVLHQDDGMTPRYPHHQHQHQQHQSEYRIDTSPPATAAADEFDDGEMSHRPIQYPNKFPGRRYQASQITFH</sequence>
<feature type="compositionally biased region" description="Polar residues" evidence="1">
    <location>
        <begin position="300"/>
        <end position="317"/>
    </location>
</feature>
<keyword evidence="3" id="KW-1185">Reference proteome</keyword>
<feature type="region of interest" description="Disordered" evidence="1">
    <location>
        <begin position="405"/>
        <end position="428"/>
    </location>
</feature>
<feature type="region of interest" description="Disordered" evidence="1">
    <location>
        <begin position="99"/>
        <end position="340"/>
    </location>
</feature>
<dbReference type="Proteomes" id="UP000594262">
    <property type="component" value="Unplaced"/>
</dbReference>
<organism evidence="2 3">
    <name type="scientific">Clytia hemisphaerica</name>
    <dbReference type="NCBI Taxonomy" id="252671"/>
    <lineage>
        <taxon>Eukaryota</taxon>
        <taxon>Metazoa</taxon>
        <taxon>Cnidaria</taxon>
        <taxon>Hydrozoa</taxon>
        <taxon>Hydroidolina</taxon>
        <taxon>Leptothecata</taxon>
        <taxon>Obeliida</taxon>
        <taxon>Clytiidae</taxon>
        <taxon>Clytia</taxon>
    </lineage>
</organism>
<dbReference type="RefSeq" id="XP_066919166.1">
    <property type="nucleotide sequence ID" value="XM_067063065.1"/>
</dbReference>
<feature type="compositionally biased region" description="Basic and acidic residues" evidence="1">
    <location>
        <begin position="101"/>
        <end position="115"/>
    </location>
</feature>
<evidence type="ECO:0000313" key="3">
    <source>
        <dbReference type="Proteomes" id="UP000594262"/>
    </source>
</evidence>